<proteinExistence type="predicted"/>
<evidence type="ECO:0000313" key="1">
    <source>
        <dbReference type="EMBL" id="GME81910.1"/>
    </source>
</evidence>
<keyword evidence="2" id="KW-1185">Reference proteome</keyword>
<accession>A0ACB5T5T4</accession>
<evidence type="ECO:0000313" key="2">
    <source>
        <dbReference type="Proteomes" id="UP001165064"/>
    </source>
</evidence>
<organism evidence="1 2">
    <name type="scientific">Ambrosiozyma monospora</name>
    <name type="common">Yeast</name>
    <name type="synonym">Endomycopsis monosporus</name>
    <dbReference type="NCBI Taxonomy" id="43982"/>
    <lineage>
        <taxon>Eukaryota</taxon>
        <taxon>Fungi</taxon>
        <taxon>Dikarya</taxon>
        <taxon>Ascomycota</taxon>
        <taxon>Saccharomycotina</taxon>
        <taxon>Pichiomycetes</taxon>
        <taxon>Pichiales</taxon>
        <taxon>Pichiaceae</taxon>
        <taxon>Ambrosiozyma</taxon>
    </lineage>
</organism>
<gene>
    <name evidence="1" type="ORF">Amon02_000520100</name>
</gene>
<dbReference type="Proteomes" id="UP001165064">
    <property type="component" value="Unassembled WGS sequence"/>
</dbReference>
<reference evidence="1" key="1">
    <citation type="submission" date="2023-04" db="EMBL/GenBank/DDBJ databases">
        <title>Ambrosiozyma monospora NBRC 10751.</title>
        <authorList>
            <person name="Ichikawa N."/>
            <person name="Sato H."/>
            <person name="Tonouchi N."/>
        </authorList>
    </citation>
    <scope>NUCLEOTIDE SEQUENCE</scope>
    <source>
        <strain evidence="1">NBRC 10751</strain>
    </source>
</reference>
<dbReference type="EMBL" id="BSXS01003766">
    <property type="protein sequence ID" value="GME81910.1"/>
    <property type="molecule type" value="Genomic_DNA"/>
</dbReference>
<sequence length="247" mass="27669">MQSSDSIGYNDSSAIALSKKPTRTADVKVVLLGESSVGKSSILQRFQSNTFNENKSSTIGAAFISKKIFKTNPSNEDCSLINLQIWDTAGQERFHNLTPLYYRNANLALVVFDLNDESSFKKAEFWTKELNMYKHDNENLKMKILLVGNKLDLLKKSNDDSDGSGSPSFKECSFIDKVERFINENPDITRFFQTSAKLNIGLSDLFSHIIDDVDESLFMEEEAVKTKKDLIDLRSVSGSIGNSSCQC</sequence>
<comment type="caution">
    <text evidence="1">The sequence shown here is derived from an EMBL/GenBank/DDBJ whole genome shotgun (WGS) entry which is preliminary data.</text>
</comment>
<name>A0ACB5T5T4_AMBMO</name>
<protein>
    <submittedName>
        <fullName evidence="1">Unnamed protein product</fullName>
    </submittedName>
</protein>